<organism evidence="1 2">
    <name type="scientific">Actinoplanes derwentensis</name>
    <dbReference type="NCBI Taxonomy" id="113562"/>
    <lineage>
        <taxon>Bacteria</taxon>
        <taxon>Bacillati</taxon>
        <taxon>Actinomycetota</taxon>
        <taxon>Actinomycetes</taxon>
        <taxon>Micromonosporales</taxon>
        <taxon>Micromonosporaceae</taxon>
        <taxon>Actinoplanes</taxon>
    </lineage>
</organism>
<sequence>MLRGLAENPAVPVDVLMELLREWPEPVAAGLVARADLPSAVQEQLAGHGSWRVRVAVARYPRLDPVLRDRLLGDPDRRVRAGVFGTRDQQPPLPEETLTRAMTGVLDQPDDPLFTPEELFGELLWADWNRVFLAGRHPDPRVRKFAAVHAWHDDLRQLLTDPDYRVAEIAAASVAEHERIMQPADLPRHHCHATWNVLQRPLSPALAQQIAASGDLVAVRYFTRNATIPPHLVDALSRHADAEVRAGVAARTDLTAEQVAALAADPDDDVRTVISTHAYLTENEQAILAGRADLDPYLVRSWAQSANPRLRRRAAEHPALPTEMIPILAADPDAAVRANLALHQPAAPGELLLSCYLDGRHRSRLLALPQFPHTGLAHFADHPDHLMRCLVARDPGTDPTVIDNLTRDPDSSVRRTMARCPRLPAGRVTALLDDPELAEHAAANPALDWRSVLAAYGGISQW</sequence>
<dbReference type="InterPro" id="IPR016024">
    <property type="entry name" value="ARM-type_fold"/>
</dbReference>
<evidence type="ECO:0008006" key="3">
    <source>
        <dbReference type="Google" id="ProtNLM"/>
    </source>
</evidence>
<evidence type="ECO:0000313" key="2">
    <source>
        <dbReference type="Proteomes" id="UP000198688"/>
    </source>
</evidence>
<name>A0A1H1TLQ8_9ACTN</name>
<dbReference type="AlphaFoldDB" id="A0A1H1TLQ8"/>
<dbReference type="STRING" id="113562.SAMN04489716_1177"/>
<dbReference type="EMBL" id="LT629758">
    <property type="protein sequence ID" value="SDS61177.1"/>
    <property type="molecule type" value="Genomic_DNA"/>
</dbReference>
<dbReference type="Gene3D" id="1.25.10.10">
    <property type="entry name" value="Leucine-rich Repeat Variant"/>
    <property type="match status" value="2"/>
</dbReference>
<dbReference type="SUPFAM" id="SSF48371">
    <property type="entry name" value="ARM repeat"/>
    <property type="match status" value="1"/>
</dbReference>
<keyword evidence="2" id="KW-1185">Reference proteome</keyword>
<dbReference type="InterPro" id="IPR011989">
    <property type="entry name" value="ARM-like"/>
</dbReference>
<proteinExistence type="predicted"/>
<evidence type="ECO:0000313" key="1">
    <source>
        <dbReference type="EMBL" id="SDS61177.1"/>
    </source>
</evidence>
<gene>
    <name evidence="1" type="ORF">SAMN04489716_1177</name>
</gene>
<protein>
    <recommendedName>
        <fullName evidence="3">Leucine rich repeat variant</fullName>
    </recommendedName>
</protein>
<reference evidence="1 2" key="1">
    <citation type="submission" date="2016-10" db="EMBL/GenBank/DDBJ databases">
        <authorList>
            <person name="de Groot N.N."/>
        </authorList>
    </citation>
    <scope>NUCLEOTIDE SEQUENCE [LARGE SCALE GENOMIC DNA]</scope>
    <source>
        <strain evidence="1 2">DSM 43941</strain>
    </source>
</reference>
<dbReference type="Proteomes" id="UP000198688">
    <property type="component" value="Chromosome I"/>
</dbReference>
<accession>A0A1H1TLQ8</accession>